<dbReference type="Pfam" id="PF01612">
    <property type="entry name" value="DNA_pol_A_exo1"/>
    <property type="match status" value="1"/>
</dbReference>
<gene>
    <name evidence="5" type="ORF">SEUCBS140593_003685</name>
</gene>
<dbReference type="SUPFAM" id="SSF53098">
    <property type="entry name" value="Ribonuclease H-like"/>
    <property type="match status" value="1"/>
</dbReference>
<dbReference type="PANTHER" id="PTHR13620">
    <property type="entry name" value="3-5 EXONUCLEASE"/>
    <property type="match status" value="1"/>
</dbReference>
<protein>
    <recommendedName>
        <fullName evidence="4">3'-5' exonuclease domain-containing protein</fullName>
    </recommendedName>
</protein>
<evidence type="ECO:0000313" key="6">
    <source>
        <dbReference type="Proteomes" id="UP001642482"/>
    </source>
</evidence>
<feature type="region of interest" description="Disordered" evidence="3">
    <location>
        <begin position="414"/>
        <end position="433"/>
    </location>
</feature>
<dbReference type="EMBL" id="CAWUHD010000029">
    <property type="protein sequence ID" value="CAK7218830.1"/>
    <property type="molecule type" value="Genomic_DNA"/>
</dbReference>
<dbReference type="Proteomes" id="UP001642482">
    <property type="component" value="Unassembled WGS sequence"/>
</dbReference>
<dbReference type="PANTHER" id="PTHR13620:SF104">
    <property type="entry name" value="EXONUCLEASE 3'-5' DOMAIN-CONTAINING PROTEIN 2"/>
    <property type="match status" value="1"/>
</dbReference>
<comment type="caution">
    <text evidence="5">The sequence shown here is derived from an EMBL/GenBank/DDBJ whole genome shotgun (WGS) entry which is preliminary data.</text>
</comment>
<dbReference type="CDD" id="cd06141">
    <property type="entry name" value="WRN_exo"/>
    <property type="match status" value="1"/>
</dbReference>
<reference evidence="5 6" key="1">
    <citation type="submission" date="2024-01" db="EMBL/GenBank/DDBJ databases">
        <authorList>
            <person name="Allen C."/>
            <person name="Tagirdzhanova G."/>
        </authorList>
    </citation>
    <scope>NUCLEOTIDE SEQUENCE [LARGE SCALE GENOMIC DNA]</scope>
</reference>
<evidence type="ECO:0000256" key="1">
    <source>
        <dbReference type="ARBA" id="ARBA00022722"/>
    </source>
</evidence>
<evidence type="ECO:0000256" key="3">
    <source>
        <dbReference type="SAM" id="MobiDB-lite"/>
    </source>
</evidence>
<feature type="compositionally biased region" description="Acidic residues" evidence="3">
    <location>
        <begin position="415"/>
        <end position="425"/>
    </location>
</feature>
<keyword evidence="2" id="KW-0378">Hydrolase</keyword>
<dbReference type="InterPro" id="IPR002562">
    <property type="entry name" value="3'-5'_exonuclease_dom"/>
</dbReference>
<dbReference type="Gene3D" id="3.30.420.10">
    <property type="entry name" value="Ribonuclease H-like superfamily/Ribonuclease H"/>
    <property type="match status" value="1"/>
</dbReference>
<name>A0ABP0BGW2_9PEZI</name>
<dbReference type="InterPro" id="IPR012337">
    <property type="entry name" value="RNaseH-like_sf"/>
</dbReference>
<keyword evidence="1" id="KW-0540">Nuclease</keyword>
<accession>A0ABP0BGW2</accession>
<dbReference type="InterPro" id="IPR036397">
    <property type="entry name" value="RNaseH_sf"/>
</dbReference>
<organism evidence="5 6">
    <name type="scientific">Sporothrix eucalyptigena</name>
    <dbReference type="NCBI Taxonomy" id="1812306"/>
    <lineage>
        <taxon>Eukaryota</taxon>
        <taxon>Fungi</taxon>
        <taxon>Dikarya</taxon>
        <taxon>Ascomycota</taxon>
        <taxon>Pezizomycotina</taxon>
        <taxon>Sordariomycetes</taxon>
        <taxon>Sordariomycetidae</taxon>
        <taxon>Ophiostomatales</taxon>
        <taxon>Ophiostomataceae</taxon>
        <taxon>Sporothrix</taxon>
    </lineage>
</organism>
<feature type="region of interest" description="Disordered" evidence="3">
    <location>
        <begin position="28"/>
        <end position="70"/>
    </location>
</feature>
<sequence>MSQTPNNSSPQPASWSLWRPDNGIVFVGASGTSASAPATPNATPRTVPQPAVAALSPSQRSPWPQLPPASYSAPTIKFVPKRAMHNMAQKADEKPLDDPVEKLAENITDDKQTKEEEKTGAEEPKEILHPVTTLDYKVPDDLFRAARDAPEGTPESYWLYTMYRKPAPATDKTDKEGNPATATTVKVHYCKSKHTTERVCRDYFQGEPLLGFDLEWMPNATRWQGARRNVCLVQIASPGRIGLFHLSLYPKSKGGDKDSELVGPVLRSILEDASSIKAGVAIKGDATRVQKYLGVTMRGMFELSHLHKLVVHSQSGETHLINKKLISLAVQVQEHLRLPLFKGQDVRSSDWSRPLSMDQIIYSASDAYAAVQLFSALDLRRENLDPKPPRPAFVEQNLPIKLADGVVAAATVGEAADEADEDVEDNGATPAKKMPPEYLARAEKTIEIEAEGETDAGPATPAKAHTPKPRTPTPRTPQTLKAPATLKDARITAAEEWLRRFRETATSSGRTLRAKPASLRAYHLWHGDETLNPVALAALLRDPPLQTSTVVTYVLDAVQLESLPYVKTRMRAELLDRMPEDLRRRKYAYLSKVCGYTIAAQGR</sequence>
<feature type="region of interest" description="Disordered" evidence="3">
    <location>
        <begin position="451"/>
        <end position="480"/>
    </location>
</feature>
<keyword evidence="6" id="KW-1185">Reference proteome</keyword>
<proteinExistence type="predicted"/>
<dbReference type="SMART" id="SM00474">
    <property type="entry name" value="35EXOc"/>
    <property type="match status" value="1"/>
</dbReference>
<feature type="domain" description="3'-5' exonuclease" evidence="4">
    <location>
        <begin position="187"/>
        <end position="382"/>
    </location>
</feature>
<evidence type="ECO:0000313" key="5">
    <source>
        <dbReference type="EMBL" id="CAK7218830.1"/>
    </source>
</evidence>
<dbReference type="InterPro" id="IPR051132">
    <property type="entry name" value="3-5_Exonuclease_domain"/>
</dbReference>
<feature type="compositionally biased region" description="Low complexity" evidence="3">
    <location>
        <begin position="28"/>
        <end position="44"/>
    </location>
</feature>
<evidence type="ECO:0000256" key="2">
    <source>
        <dbReference type="ARBA" id="ARBA00022801"/>
    </source>
</evidence>
<evidence type="ECO:0000259" key="4">
    <source>
        <dbReference type="SMART" id="SM00474"/>
    </source>
</evidence>